<evidence type="ECO:0000259" key="1">
    <source>
        <dbReference type="Pfam" id="PF13784"/>
    </source>
</evidence>
<dbReference type="EMBL" id="VCEJ01000004">
    <property type="protein sequence ID" value="TLV00421.1"/>
    <property type="molecule type" value="Genomic_DNA"/>
</dbReference>
<dbReference type="Proteomes" id="UP000306402">
    <property type="component" value="Unassembled WGS sequence"/>
</dbReference>
<proteinExistence type="predicted"/>
<dbReference type="InterPro" id="IPR025758">
    <property type="entry name" value="Fic/DOC_N"/>
</dbReference>
<accession>A0A5R9KW68</accession>
<dbReference type="Pfam" id="PF13784">
    <property type="entry name" value="Fic_N"/>
    <property type="match status" value="1"/>
</dbReference>
<feature type="domain" description="Fic/DOC N-terminal" evidence="1">
    <location>
        <begin position="20"/>
        <end position="57"/>
    </location>
</feature>
<organism evidence="2 3">
    <name type="scientific">Dyadobacter luticola</name>
    <dbReference type="NCBI Taxonomy" id="1979387"/>
    <lineage>
        <taxon>Bacteria</taxon>
        <taxon>Pseudomonadati</taxon>
        <taxon>Bacteroidota</taxon>
        <taxon>Cytophagia</taxon>
        <taxon>Cytophagales</taxon>
        <taxon>Spirosomataceae</taxon>
        <taxon>Dyadobacter</taxon>
    </lineage>
</organism>
<comment type="caution">
    <text evidence="2">The sequence shown here is derived from an EMBL/GenBank/DDBJ whole genome shotgun (WGS) entry which is preliminary data.</text>
</comment>
<gene>
    <name evidence="2" type="ORF">FEN17_13100</name>
</gene>
<keyword evidence="3" id="KW-1185">Reference proteome</keyword>
<evidence type="ECO:0000313" key="2">
    <source>
        <dbReference type="EMBL" id="TLV00421.1"/>
    </source>
</evidence>
<sequence>MNYKIALLPFDIDLETKPVLKKVAAARAALAELKGAVASIPNEAILISTLSLQEAKDMKRASGHLQPGFAKQYLSASIYQN</sequence>
<dbReference type="RefSeq" id="WP_138365801.1">
    <property type="nucleotide sequence ID" value="NZ_VCEJ01000004.1"/>
</dbReference>
<name>A0A5R9KW68_9BACT</name>
<evidence type="ECO:0000313" key="3">
    <source>
        <dbReference type="Proteomes" id="UP000306402"/>
    </source>
</evidence>
<dbReference type="AlphaFoldDB" id="A0A5R9KW68"/>
<reference evidence="2 3" key="1">
    <citation type="submission" date="2019-05" db="EMBL/GenBank/DDBJ databases">
        <authorList>
            <person name="Qu J.-H."/>
        </authorList>
    </citation>
    <scope>NUCLEOTIDE SEQUENCE [LARGE SCALE GENOMIC DNA]</scope>
    <source>
        <strain evidence="2 3">T17</strain>
    </source>
</reference>
<protein>
    <submittedName>
        <fullName evidence="2">Cell filamentation protein Fic</fullName>
    </submittedName>
</protein>